<dbReference type="EMBL" id="KB200701">
    <property type="protein sequence ID" value="ESP00693.1"/>
    <property type="molecule type" value="Genomic_DNA"/>
</dbReference>
<evidence type="ECO:0000256" key="5">
    <source>
        <dbReference type="ARBA" id="ARBA00022989"/>
    </source>
</evidence>
<sequence>MNSGQTTTASEGPTTVDPGPTGSPSPGPTSASSSGQTTTASQGPITTGDPGPAGSGSTNASAPGQTTTVDPGPAGSPSPGSTSTSATGQTTTVAQGPTTTGGPGPPASGSPGPTASESPGITATPGLGPTTMKMYSTTEKPYEPTTQMDTADTTLTEMGHAPTETYYESMSDYFIKQSFNQWDILNKTNSTNFYNTRNSELDAALMYAQFSAKVSEVEVLKTGHLLKDFMINCKFAGYPCSPHNFTAFHNHKYGNCYTFNHPGKTNSAKTRFAGPLYGLTLELYLEQSDYVPALSQEAGIRVVIHSRNATPFPEDEGVSVSPGYATSIGLQAVEMVRLGPPHSDCANIGTTDDLYQLHSAYDYSKISCMKSCYQELIIDECGCESPVYYVVNKAGVCNMTNEDDEWCVSNIESIRQSEYKGCNTKCPQPCIERKYDKSISAAEWPSNNYKEQLTSRFQRSRSDFMDSFSLGGDQLKDFVKLRVYYQEMVYKSIEATKSYESMNLISDIGGQLGLWLGLSAITIGELCSFILLLVRGLSSKLCSSKTTPVEKVKLDQVS</sequence>
<feature type="region of interest" description="Disordered" evidence="12">
    <location>
        <begin position="1"/>
        <end position="146"/>
    </location>
</feature>
<feature type="compositionally biased region" description="Low complexity" evidence="12">
    <location>
        <begin position="71"/>
        <end position="100"/>
    </location>
</feature>
<dbReference type="HOGENOM" id="CLU_488607_0_0_1"/>
<dbReference type="PANTHER" id="PTHR11690">
    <property type="entry name" value="AMILORIDE-SENSITIVE SODIUM CHANNEL-RELATED"/>
    <property type="match status" value="1"/>
</dbReference>
<evidence type="ECO:0000313" key="15">
    <source>
        <dbReference type="Proteomes" id="UP000030746"/>
    </source>
</evidence>
<dbReference type="OMA" id="INDPRIH"/>
<evidence type="ECO:0000256" key="4">
    <source>
        <dbReference type="ARBA" id="ARBA00022692"/>
    </source>
</evidence>
<evidence type="ECO:0000256" key="9">
    <source>
        <dbReference type="ARBA" id="ARBA00023201"/>
    </source>
</evidence>
<protein>
    <recommendedName>
        <fullName evidence="16">Amiloride-sensitive sodium channel subunit alpha</fullName>
    </recommendedName>
</protein>
<evidence type="ECO:0000256" key="2">
    <source>
        <dbReference type="ARBA" id="ARBA00022448"/>
    </source>
</evidence>
<keyword evidence="6" id="KW-0915">Sodium</keyword>
<accession>V4ATR6</accession>
<dbReference type="PROSITE" id="PS01206">
    <property type="entry name" value="ASC"/>
    <property type="match status" value="1"/>
</dbReference>
<dbReference type="Pfam" id="PF00858">
    <property type="entry name" value="ASC"/>
    <property type="match status" value="1"/>
</dbReference>
<evidence type="ECO:0000256" key="1">
    <source>
        <dbReference type="ARBA" id="ARBA00004141"/>
    </source>
</evidence>
<dbReference type="PANTHER" id="PTHR11690:SF248">
    <property type="entry name" value="PICKPOCKET 17, ISOFORM A"/>
    <property type="match status" value="1"/>
</dbReference>
<dbReference type="RefSeq" id="XP_009048812.1">
    <property type="nucleotide sequence ID" value="XM_009050564.1"/>
</dbReference>
<dbReference type="GO" id="GO:0015280">
    <property type="term" value="F:ligand-gated sodium channel activity"/>
    <property type="evidence" value="ECO:0007669"/>
    <property type="project" value="TreeGrafter"/>
</dbReference>
<dbReference type="GO" id="GO:0005886">
    <property type="term" value="C:plasma membrane"/>
    <property type="evidence" value="ECO:0007669"/>
    <property type="project" value="TreeGrafter"/>
</dbReference>
<dbReference type="Gene3D" id="2.60.470.10">
    <property type="entry name" value="Acid-sensing ion channels like domains"/>
    <property type="match status" value="1"/>
</dbReference>
<evidence type="ECO:0000256" key="11">
    <source>
        <dbReference type="RuleBase" id="RU000679"/>
    </source>
</evidence>
<evidence type="ECO:0000256" key="12">
    <source>
        <dbReference type="SAM" id="MobiDB-lite"/>
    </source>
</evidence>
<dbReference type="OrthoDB" id="6021021at2759"/>
<keyword evidence="9 11" id="KW-0739">Sodium transport</keyword>
<reference evidence="14 15" key="1">
    <citation type="journal article" date="2013" name="Nature">
        <title>Insights into bilaterian evolution from three spiralian genomes.</title>
        <authorList>
            <person name="Simakov O."/>
            <person name="Marletaz F."/>
            <person name="Cho S.J."/>
            <person name="Edsinger-Gonzales E."/>
            <person name="Havlak P."/>
            <person name="Hellsten U."/>
            <person name="Kuo D.H."/>
            <person name="Larsson T."/>
            <person name="Lv J."/>
            <person name="Arendt D."/>
            <person name="Savage R."/>
            <person name="Osoegawa K."/>
            <person name="de Jong P."/>
            <person name="Grimwood J."/>
            <person name="Chapman J.A."/>
            <person name="Shapiro H."/>
            <person name="Aerts A."/>
            <person name="Otillar R.P."/>
            <person name="Terry A.Y."/>
            <person name="Boore J.L."/>
            <person name="Grigoriev I.V."/>
            <person name="Lindberg D.R."/>
            <person name="Seaver E.C."/>
            <person name="Weisblat D.A."/>
            <person name="Putnam N.H."/>
            <person name="Rokhsar D.S."/>
        </authorList>
    </citation>
    <scope>NUCLEOTIDE SEQUENCE [LARGE SCALE GENOMIC DNA]</scope>
</reference>
<comment type="subcellular location">
    <subcellularLocation>
        <location evidence="1">Membrane</location>
        <topology evidence="1">Multi-pass membrane protein</topology>
    </subcellularLocation>
</comment>
<keyword evidence="10 11" id="KW-0407">Ion channel</keyword>
<name>V4ATR6_LOTGI</name>
<evidence type="ECO:0000256" key="13">
    <source>
        <dbReference type="SAM" id="Phobius"/>
    </source>
</evidence>
<keyword evidence="8 13" id="KW-0472">Membrane</keyword>
<keyword evidence="2 11" id="KW-0813">Transport</keyword>
<feature type="transmembrane region" description="Helical" evidence="13">
    <location>
        <begin position="512"/>
        <end position="534"/>
    </location>
</feature>
<evidence type="ECO:0000256" key="7">
    <source>
        <dbReference type="ARBA" id="ARBA00023065"/>
    </source>
</evidence>
<keyword evidence="5 13" id="KW-1133">Transmembrane helix</keyword>
<keyword evidence="4 11" id="KW-0812">Transmembrane</keyword>
<feature type="compositionally biased region" description="Low complexity" evidence="12">
    <location>
        <begin position="28"/>
        <end position="44"/>
    </location>
</feature>
<comment type="similarity">
    <text evidence="11">Belongs to the amiloride-sensitive sodium channel (TC 1.A.6) family.</text>
</comment>
<dbReference type="InterPro" id="IPR001873">
    <property type="entry name" value="ENaC"/>
</dbReference>
<evidence type="ECO:0000256" key="3">
    <source>
        <dbReference type="ARBA" id="ARBA00022461"/>
    </source>
</evidence>
<dbReference type="CTD" id="20237580"/>
<evidence type="ECO:0000256" key="6">
    <source>
        <dbReference type="ARBA" id="ARBA00023053"/>
    </source>
</evidence>
<feature type="compositionally biased region" description="Low complexity" evidence="12">
    <location>
        <begin position="109"/>
        <end position="120"/>
    </location>
</feature>
<evidence type="ECO:0008006" key="16">
    <source>
        <dbReference type="Google" id="ProtNLM"/>
    </source>
</evidence>
<dbReference type="PRINTS" id="PR01078">
    <property type="entry name" value="AMINACHANNEL"/>
</dbReference>
<proteinExistence type="inferred from homology"/>
<dbReference type="Proteomes" id="UP000030746">
    <property type="component" value="Unassembled WGS sequence"/>
</dbReference>
<evidence type="ECO:0000256" key="10">
    <source>
        <dbReference type="ARBA" id="ARBA00023303"/>
    </source>
</evidence>
<feature type="compositionally biased region" description="Polar residues" evidence="12">
    <location>
        <begin position="1"/>
        <end position="11"/>
    </location>
</feature>
<feature type="compositionally biased region" description="Polar residues" evidence="12">
    <location>
        <begin position="55"/>
        <end position="69"/>
    </location>
</feature>
<organism evidence="14 15">
    <name type="scientific">Lottia gigantea</name>
    <name type="common">Giant owl limpet</name>
    <dbReference type="NCBI Taxonomy" id="225164"/>
    <lineage>
        <taxon>Eukaryota</taxon>
        <taxon>Metazoa</taxon>
        <taxon>Spiralia</taxon>
        <taxon>Lophotrochozoa</taxon>
        <taxon>Mollusca</taxon>
        <taxon>Gastropoda</taxon>
        <taxon>Patellogastropoda</taxon>
        <taxon>Lottioidea</taxon>
        <taxon>Lottiidae</taxon>
        <taxon>Lottia</taxon>
    </lineage>
</organism>
<keyword evidence="7 11" id="KW-0406">Ion transport</keyword>
<dbReference type="Gene3D" id="1.10.287.770">
    <property type="entry name" value="YojJ-like"/>
    <property type="match status" value="1"/>
</dbReference>
<dbReference type="AlphaFoldDB" id="V4ATR6"/>
<evidence type="ECO:0000256" key="8">
    <source>
        <dbReference type="ARBA" id="ARBA00023136"/>
    </source>
</evidence>
<dbReference type="KEGG" id="lgi:LOTGIDRAFT_157983"/>
<dbReference type="InterPro" id="IPR020903">
    <property type="entry name" value="ENaC_CS"/>
</dbReference>
<keyword evidence="3 11" id="KW-0894">Sodium channel</keyword>
<gene>
    <name evidence="14" type="ORF">LOTGIDRAFT_157983</name>
</gene>
<keyword evidence="15" id="KW-1185">Reference proteome</keyword>
<dbReference type="GeneID" id="20237580"/>
<evidence type="ECO:0000313" key="14">
    <source>
        <dbReference type="EMBL" id="ESP00693.1"/>
    </source>
</evidence>